<dbReference type="Pfam" id="PF13560">
    <property type="entry name" value="HTH_31"/>
    <property type="match status" value="1"/>
</dbReference>
<dbReference type="Proteomes" id="UP001500274">
    <property type="component" value="Unassembled WGS sequence"/>
</dbReference>
<reference evidence="3 4" key="1">
    <citation type="journal article" date="2019" name="Int. J. Syst. Evol. Microbiol.">
        <title>The Global Catalogue of Microorganisms (GCM) 10K type strain sequencing project: providing services to taxonomists for standard genome sequencing and annotation.</title>
        <authorList>
            <consortium name="The Broad Institute Genomics Platform"/>
            <consortium name="The Broad Institute Genome Sequencing Center for Infectious Disease"/>
            <person name="Wu L."/>
            <person name="Ma J."/>
        </authorList>
    </citation>
    <scope>NUCLEOTIDE SEQUENCE [LARGE SCALE GENOMIC DNA]</scope>
    <source>
        <strain evidence="3 4">JCM 16365</strain>
    </source>
</reference>
<dbReference type="InterPro" id="IPR010982">
    <property type="entry name" value="Lambda_DNA-bd_dom_sf"/>
</dbReference>
<dbReference type="RefSeq" id="WP_344226672.1">
    <property type="nucleotide sequence ID" value="NZ_BAAARI010000003.1"/>
</dbReference>
<organism evidence="3 4">
    <name type="scientific">Microbacterium binotii</name>
    <dbReference type="NCBI Taxonomy" id="462710"/>
    <lineage>
        <taxon>Bacteria</taxon>
        <taxon>Bacillati</taxon>
        <taxon>Actinomycetota</taxon>
        <taxon>Actinomycetes</taxon>
        <taxon>Micrococcales</taxon>
        <taxon>Microbacteriaceae</taxon>
        <taxon>Microbacterium</taxon>
    </lineage>
</organism>
<evidence type="ECO:0000313" key="4">
    <source>
        <dbReference type="Proteomes" id="UP001500274"/>
    </source>
</evidence>
<protein>
    <recommendedName>
        <fullName evidence="2">HTH cro/C1-type domain-containing protein</fullName>
    </recommendedName>
</protein>
<evidence type="ECO:0000313" key="3">
    <source>
        <dbReference type="EMBL" id="GAA2569652.1"/>
    </source>
</evidence>
<gene>
    <name evidence="3" type="ORF">GCM10009862_05510</name>
</gene>
<keyword evidence="1" id="KW-0238">DNA-binding</keyword>
<dbReference type="InterPro" id="IPR001387">
    <property type="entry name" value="Cro/C1-type_HTH"/>
</dbReference>
<dbReference type="SUPFAM" id="SSF47413">
    <property type="entry name" value="lambda repressor-like DNA-binding domains"/>
    <property type="match status" value="1"/>
</dbReference>
<keyword evidence="4" id="KW-1185">Reference proteome</keyword>
<proteinExistence type="predicted"/>
<dbReference type="Gene3D" id="1.10.260.40">
    <property type="entry name" value="lambda repressor-like DNA-binding domains"/>
    <property type="match status" value="1"/>
</dbReference>
<feature type="domain" description="HTH cro/C1-type" evidence="2">
    <location>
        <begin position="18"/>
        <end position="72"/>
    </location>
</feature>
<dbReference type="Gene3D" id="2.60.120.10">
    <property type="entry name" value="Jelly Rolls"/>
    <property type="match status" value="1"/>
</dbReference>
<dbReference type="InterPro" id="IPR011051">
    <property type="entry name" value="RmlC_Cupin_sf"/>
</dbReference>
<accession>A0ABN3P8P9</accession>
<dbReference type="InterPro" id="IPR013096">
    <property type="entry name" value="Cupin_2"/>
</dbReference>
<dbReference type="CDD" id="cd02209">
    <property type="entry name" value="cupin_XRE_C"/>
    <property type="match status" value="1"/>
</dbReference>
<dbReference type="PANTHER" id="PTHR46797:SF1">
    <property type="entry name" value="METHYLPHOSPHONATE SYNTHASE"/>
    <property type="match status" value="1"/>
</dbReference>
<dbReference type="PANTHER" id="PTHR46797">
    <property type="entry name" value="HTH-TYPE TRANSCRIPTIONAL REGULATOR"/>
    <property type="match status" value="1"/>
</dbReference>
<dbReference type="SUPFAM" id="SSF51182">
    <property type="entry name" value="RmlC-like cupins"/>
    <property type="match status" value="1"/>
</dbReference>
<dbReference type="CDD" id="cd00093">
    <property type="entry name" value="HTH_XRE"/>
    <property type="match status" value="1"/>
</dbReference>
<sequence>MSDPSLDADLGSVVGAEIRRLRDAAGLSTRELAAAAGMSQPFLSQIERGASAPSMASVYRLARALGVRPGDLLPAVGADEVDVVRAGEGRRIPVAERDDAALGRALLLRESSALEVVEYAFGPDEYIAEWFESPGESGLYVVSGSLEVDVLGAGTYALGPGDFIRFPAGARDRWRLVGEERVVALFVTSVPRPR</sequence>
<evidence type="ECO:0000259" key="2">
    <source>
        <dbReference type="PROSITE" id="PS50943"/>
    </source>
</evidence>
<evidence type="ECO:0000256" key="1">
    <source>
        <dbReference type="ARBA" id="ARBA00023125"/>
    </source>
</evidence>
<dbReference type="SMART" id="SM00530">
    <property type="entry name" value="HTH_XRE"/>
    <property type="match status" value="1"/>
</dbReference>
<dbReference type="PROSITE" id="PS50943">
    <property type="entry name" value="HTH_CROC1"/>
    <property type="match status" value="1"/>
</dbReference>
<name>A0ABN3P8P9_9MICO</name>
<dbReference type="InterPro" id="IPR014710">
    <property type="entry name" value="RmlC-like_jellyroll"/>
</dbReference>
<comment type="caution">
    <text evidence="3">The sequence shown here is derived from an EMBL/GenBank/DDBJ whole genome shotgun (WGS) entry which is preliminary data.</text>
</comment>
<dbReference type="Pfam" id="PF07883">
    <property type="entry name" value="Cupin_2"/>
    <property type="match status" value="1"/>
</dbReference>
<dbReference type="EMBL" id="BAAARI010000003">
    <property type="protein sequence ID" value="GAA2569652.1"/>
    <property type="molecule type" value="Genomic_DNA"/>
</dbReference>
<dbReference type="InterPro" id="IPR050807">
    <property type="entry name" value="TransReg_Diox_bact_type"/>
</dbReference>